<keyword evidence="3" id="KW-1185">Reference proteome</keyword>
<keyword evidence="1" id="KW-0812">Transmembrane</keyword>
<feature type="transmembrane region" description="Helical" evidence="1">
    <location>
        <begin position="20"/>
        <end position="39"/>
    </location>
</feature>
<dbReference type="RefSeq" id="WP_154529517.1">
    <property type="nucleotide sequence ID" value="NZ_JAXDZJ010000001.1"/>
</dbReference>
<evidence type="ECO:0000313" key="2">
    <source>
        <dbReference type="EMBL" id="MST56437.1"/>
    </source>
</evidence>
<gene>
    <name evidence="2" type="ORF">FYJ74_10400</name>
</gene>
<sequence length="218" mass="23453">MDFRTEWNKSVVRVGRVSMLLAICCSFLPNIVLSLFYGARPDIGNLLAGWGQIAAAYGAFYVIEPITYYTVLGTAGSYMGILAGSMGQMRVPAAATALDVTGNEAGSDKGEIISTMGIAGSIVTNVTILTIFVVFGYQILGVLPQTVKNAISNLILPALFGAVLMQFVVKKPRIALYALPLVLLVRKFVPLPGWGYILIAVFGNMVISKFAYRAKFVK</sequence>
<comment type="caution">
    <text evidence="2">The sequence shown here is derived from an EMBL/GenBank/DDBJ whole genome shotgun (WGS) entry which is preliminary data.</text>
</comment>
<name>A0A6L5YFH3_9BACT</name>
<feature type="transmembrane region" description="Helical" evidence="1">
    <location>
        <begin position="151"/>
        <end position="169"/>
    </location>
</feature>
<keyword evidence="1" id="KW-1133">Transmembrane helix</keyword>
<dbReference type="AlphaFoldDB" id="A0A6L5YFH3"/>
<accession>A0A6L5YFH3</accession>
<dbReference type="Proteomes" id="UP000473699">
    <property type="component" value="Unassembled WGS sequence"/>
</dbReference>
<feature type="transmembrane region" description="Helical" evidence="1">
    <location>
        <begin position="118"/>
        <end position="139"/>
    </location>
</feature>
<feature type="transmembrane region" description="Helical" evidence="1">
    <location>
        <begin position="195"/>
        <end position="212"/>
    </location>
</feature>
<feature type="transmembrane region" description="Helical" evidence="1">
    <location>
        <begin position="59"/>
        <end position="81"/>
    </location>
</feature>
<reference evidence="2 3" key="1">
    <citation type="submission" date="2019-08" db="EMBL/GenBank/DDBJ databases">
        <title>In-depth cultivation of the pig gut microbiome towards novel bacterial diversity and tailored functional studies.</title>
        <authorList>
            <person name="Wylensek D."/>
            <person name="Hitch T.C.A."/>
            <person name="Clavel T."/>
        </authorList>
    </citation>
    <scope>NUCLEOTIDE SEQUENCE [LARGE SCALE GENOMIC DNA]</scope>
    <source>
        <strain evidence="2 3">SM-530-WT-4B</strain>
    </source>
</reference>
<organism evidence="2 3">
    <name type="scientific">Pyramidobacter porci</name>
    <dbReference type="NCBI Taxonomy" id="2605789"/>
    <lineage>
        <taxon>Bacteria</taxon>
        <taxon>Thermotogati</taxon>
        <taxon>Synergistota</taxon>
        <taxon>Synergistia</taxon>
        <taxon>Synergistales</taxon>
        <taxon>Dethiosulfovibrionaceae</taxon>
        <taxon>Pyramidobacter</taxon>
    </lineage>
</organism>
<evidence type="ECO:0000313" key="3">
    <source>
        <dbReference type="Proteomes" id="UP000473699"/>
    </source>
</evidence>
<keyword evidence="1" id="KW-0472">Membrane</keyword>
<protein>
    <submittedName>
        <fullName evidence="2">Uncharacterized protein</fullName>
    </submittedName>
</protein>
<evidence type="ECO:0000256" key="1">
    <source>
        <dbReference type="SAM" id="Phobius"/>
    </source>
</evidence>
<proteinExistence type="predicted"/>
<dbReference type="EMBL" id="VUNH01000012">
    <property type="protein sequence ID" value="MST56437.1"/>
    <property type="molecule type" value="Genomic_DNA"/>
</dbReference>